<name>A0A0D8ZUX5_9CYAN</name>
<dbReference type="PATRIC" id="fig|1618023.3.peg.5353"/>
<feature type="transmembrane region" description="Helical" evidence="1">
    <location>
        <begin position="6"/>
        <end position="23"/>
    </location>
</feature>
<keyword evidence="1" id="KW-0472">Membrane</keyword>
<comment type="caution">
    <text evidence="2">The sequence shown here is derived from an EMBL/GenBank/DDBJ whole genome shotgun (WGS) entry which is preliminary data.</text>
</comment>
<accession>A0A0D8ZUX5</accession>
<keyword evidence="3" id="KW-1185">Reference proteome</keyword>
<evidence type="ECO:0000256" key="1">
    <source>
        <dbReference type="SAM" id="Phobius"/>
    </source>
</evidence>
<dbReference type="Proteomes" id="UP000032452">
    <property type="component" value="Unassembled WGS sequence"/>
</dbReference>
<organism evidence="2 3">
    <name type="scientific">Aliterella atlantica CENA595</name>
    <dbReference type="NCBI Taxonomy" id="1618023"/>
    <lineage>
        <taxon>Bacteria</taxon>
        <taxon>Bacillati</taxon>
        <taxon>Cyanobacteriota</taxon>
        <taxon>Cyanophyceae</taxon>
        <taxon>Chroococcidiopsidales</taxon>
        <taxon>Aliterellaceae</taxon>
        <taxon>Aliterella</taxon>
    </lineage>
</organism>
<keyword evidence="1" id="KW-0812">Transmembrane</keyword>
<protein>
    <submittedName>
        <fullName evidence="2">Uncharacterized protein</fullName>
    </submittedName>
</protein>
<keyword evidence="1" id="KW-1133">Transmembrane helix</keyword>
<evidence type="ECO:0000313" key="3">
    <source>
        <dbReference type="Proteomes" id="UP000032452"/>
    </source>
</evidence>
<reference evidence="2 3" key="1">
    <citation type="submission" date="2015-02" db="EMBL/GenBank/DDBJ databases">
        <title>Draft genome of a novel marine cyanobacterium (Chroococcales) isolated from South Atlantic Ocean.</title>
        <authorList>
            <person name="Rigonato J."/>
            <person name="Alvarenga D.O."/>
            <person name="Branco L.H."/>
            <person name="Varani A.M."/>
            <person name="Brandini F.P."/>
            <person name="Fiore M.F."/>
        </authorList>
    </citation>
    <scope>NUCLEOTIDE SEQUENCE [LARGE SCALE GENOMIC DNA]</scope>
    <source>
        <strain evidence="2 3">CENA595</strain>
    </source>
</reference>
<sequence>MGCLFAIFAGLFPRLGVLLIWLARPVLFTAAFGGFFLWPLLGIIFLPFTTLMYVLIWTPVVGIGGLGWLWILLALLIDLGGWGSTGYANRNRYPRRRV</sequence>
<dbReference type="RefSeq" id="WP_045055431.1">
    <property type="nucleotide sequence ID" value="NZ_CAWMDP010000060.1"/>
</dbReference>
<evidence type="ECO:0000313" key="2">
    <source>
        <dbReference type="EMBL" id="KJH71046.1"/>
    </source>
</evidence>
<gene>
    <name evidence="2" type="ORF">UH38_14775</name>
</gene>
<dbReference type="STRING" id="1618023.UH38_14775"/>
<feature type="transmembrane region" description="Helical" evidence="1">
    <location>
        <begin position="68"/>
        <end position="88"/>
    </location>
</feature>
<feature type="transmembrane region" description="Helical" evidence="1">
    <location>
        <begin position="35"/>
        <end position="56"/>
    </location>
</feature>
<dbReference type="OrthoDB" id="3296935at2"/>
<dbReference type="AlphaFoldDB" id="A0A0D8ZUX5"/>
<dbReference type="EMBL" id="JYON01000015">
    <property type="protein sequence ID" value="KJH71046.1"/>
    <property type="molecule type" value="Genomic_DNA"/>
</dbReference>
<proteinExistence type="predicted"/>